<dbReference type="RefSeq" id="WP_073302382.1">
    <property type="nucleotide sequence ID" value="NZ_FRAW01000003.1"/>
</dbReference>
<evidence type="ECO:0000256" key="1">
    <source>
        <dbReference type="SAM" id="SignalP"/>
    </source>
</evidence>
<dbReference type="Proteomes" id="UP000184275">
    <property type="component" value="Unassembled WGS sequence"/>
</dbReference>
<feature type="signal peptide" evidence="1">
    <location>
        <begin position="1"/>
        <end position="24"/>
    </location>
</feature>
<protein>
    <recommendedName>
        <fullName evidence="4">Lipoprotein</fullName>
    </recommendedName>
</protein>
<evidence type="ECO:0000313" key="3">
    <source>
        <dbReference type="Proteomes" id="UP000184275"/>
    </source>
</evidence>
<reference evidence="3" key="1">
    <citation type="submission" date="2016-11" db="EMBL/GenBank/DDBJ databases">
        <authorList>
            <person name="Varghese N."/>
            <person name="Submissions S."/>
        </authorList>
    </citation>
    <scope>NUCLEOTIDE SEQUENCE [LARGE SCALE GENOMIC DNA]</scope>
    <source>
        <strain evidence="3">UWOS</strain>
    </source>
</reference>
<gene>
    <name evidence="2" type="ORF">SAMN05720469_10368</name>
</gene>
<feature type="chain" id="PRO_5009920476" description="Lipoprotein" evidence="1">
    <location>
        <begin position="25"/>
        <end position="152"/>
    </location>
</feature>
<sequence length="152" mass="17605">MGNGWANKKFIIAFALALLICACATTYDRENRFDTLVSARFNSITKIHCLNRTALSEETQVDFRVKVLQNRDDPLRVCYRISEFERCFDTRLNYTYTECHETTPPYKHCHDDRFEGNEIWKIFEINPGDTLMLGKDIFVALTGEGCFTAAKQ</sequence>
<keyword evidence="1" id="KW-0732">Signal</keyword>
<evidence type="ECO:0000313" key="2">
    <source>
        <dbReference type="EMBL" id="SHK25975.1"/>
    </source>
</evidence>
<proteinExistence type="predicted"/>
<evidence type="ECO:0008006" key="4">
    <source>
        <dbReference type="Google" id="ProtNLM"/>
    </source>
</evidence>
<dbReference type="AlphaFoldDB" id="A0A1M6R0F1"/>
<accession>A0A1M6R0F1</accession>
<name>A0A1M6R0F1_9BACT</name>
<dbReference type="EMBL" id="FRAW01000003">
    <property type="protein sequence ID" value="SHK25975.1"/>
    <property type="molecule type" value="Genomic_DNA"/>
</dbReference>
<keyword evidence="3" id="KW-1185">Reference proteome</keyword>
<organism evidence="2 3">
    <name type="scientific">Fibrobacter intestinalis</name>
    <dbReference type="NCBI Taxonomy" id="28122"/>
    <lineage>
        <taxon>Bacteria</taxon>
        <taxon>Pseudomonadati</taxon>
        <taxon>Fibrobacterota</taxon>
        <taxon>Fibrobacteria</taxon>
        <taxon>Fibrobacterales</taxon>
        <taxon>Fibrobacteraceae</taxon>
        <taxon>Fibrobacter</taxon>
    </lineage>
</organism>